<dbReference type="RefSeq" id="YP_009953704.1">
    <property type="nucleotide sequence ID" value="NC_051625.1"/>
</dbReference>
<dbReference type="KEGG" id="vg:60325183"/>
<name>A0A482JJ84_9CAUD</name>
<accession>A0A482JJ84</accession>
<keyword evidence="2" id="KW-1185">Reference proteome</keyword>
<dbReference type="GeneID" id="60325183"/>
<protein>
    <submittedName>
        <fullName evidence="1">Head-to-tail adaptor</fullName>
    </submittedName>
</protein>
<dbReference type="EMBL" id="MK494119">
    <property type="protein sequence ID" value="QBP31596.1"/>
    <property type="molecule type" value="Genomic_DNA"/>
</dbReference>
<organism evidence="1 2">
    <name type="scientific">Mycobacterium Phage Niklas</name>
    <dbReference type="NCBI Taxonomy" id="2517936"/>
    <lineage>
        <taxon>Viruses</taxon>
        <taxon>Duplodnaviria</taxon>
        <taxon>Heunggongvirae</taxon>
        <taxon>Uroviricota</taxon>
        <taxon>Caudoviricetes</taxon>
        <taxon>Weiservirinae</taxon>
        <taxon>Anayavirus</taxon>
        <taxon>Anayavirus niklas</taxon>
    </lineage>
</organism>
<sequence length="125" mass="13213">MLATLDEVKAALRAMGRPEVAESLQAADELLQEASDLVEGYLHPCPVPTPTPGPISRVVAAMVAEALTRPREILPETESLTADGFGVTFAAGASSPRPYLTAALKVRLRPYCSGMVSVAMGSERF</sequence>
<evidence type="ECO:0000313" key="1">
    <source>
        <dbReference type="EMBL" id="QBP31596.1"/>
    </source>
</evidence>
<reference evidence="1 2" key="1">
    <citation type="submission" date="2019-02" db="EMBL/GenBank/DDBJ databases">
        <authorList>
            <person name="Johnson N."/>
            <person name="McClure M.G."/>
            <person name="Christensen M."/>
            <person name="Johnson M."/>
            <person name="Gaffney B.L."/>
            <person name="Staples A.K."/>
            <person name="King R.A."/>
            <person name="Rinehart C.A."/>
            <person name="Rowland N.S."/>
            <person name="Garlena R.A."/>
            <person name="Russell D.A."/>
            <person name="Pope W.H."/>
            <person name="Jacobs-Sera D."/>
            <person name="Hendrix R.W."/>
            <person name="Hatfull G.F."/>
        </authorList>
    </citation>
    <scope>NUCLEOTIDE SEQUENCE [LARGE SCALE GENOMIC DNA]</scope>
</reference>
<evidence type="ECO:0000313" key="2">
    <source>
        <dbReference type="Proteomes" id="UP000295207"/>
    </source>
</evidence>
<dbReference type="Proteomes" id="UP000295207">
    <property type="component" value="Segment"/>
</dbReference>
<proteinExistence type="predicted"/>
<gene>
    <name evidence="1" type="primary">14</name>
    <name evidence="1" type="ORF">SEA_NIKLAS_14</name>
</gene>